<feature type="chain" id="PRO_5013147900" evidence="1">
    <location>
        <begin position="23"/>
        <end position="232"/>
    </location>
</feature>
<feature type="signal peptide" evidence="1">
    <location>
        <begin position="1"/>
        <end position="22"/>
    </location>
</feature>
<reference evidence="2 3" key="1">
    <citation type="submission" date="2017-05" db="EMBL/GenBank/DDBJ databases">
        <title>Complete and WGS of Bordetella genogroups.</title>
        <authorList>
            <person name="Spilker T."/>
            <person name="LiPuma J."/>
        </authorList>
    </citation>
    <scope>NUCLEOTIDE SEQUENCE [LARGE SCALE GENOMIC DNA]</scope>
    <source>
        <strain evidence="2 3">AU17610</strain>
    </source>
</reference>
<dbReference type="EMBL" id="NEVL01000006">
    <property type="protein sequence ID" value="OZI28860.1"/>
    <property type="molecule type" value="Genomic_DNA"/>
</dbReference>
<protein>
    <submittedName>
        <fullName evidence="2">Uncharacterized protein</fullName>
    </submittedName>
</protein>
<proteinExistence type="predicted"/>
<evidence type="ECO:0000313" key="3">
    <source>
        <dbReference type="Proteomes" id="UP000217005"/>
    </source>
</evidence>
<sequence length="232" mass="24823">MTPTFRALALALATLTPALASAAYTPKPIENAVLEYGIREEHDALLKGDQRMLGRQMGIQRVDAEVVSQAYVKGPTTDFPAVIEESLVFQVPAGAERTQDGRVTLPGTTGVPVRVVLPEGAKPALWLVCSKLAWAEGAATLSQCQAWTPLAEAAVARLRADIAAYLAGKPVEKHVARFVVDYFVVANDMPAVSGCPDDRAACDQAIRKTDMTRAGYQAVYERLEAAGVKTGR</sequence>
<evidence type="ECO:0000313" key="2">
    <source>
        <dbReference type="EMBL" id="OZI28860.1"/>
    </source>
</evidence>
<evidence type="ECO:0000256" key="1">
    <source>
        <dbReference type="SAM" id="SignalP"/>
    </source>
</evidence>
<keyword evidence="1" id="KW-0732">Signal</keyword>
<name>A0A261RW96_9BORD</name>
<dbReference type="OrthoDB" id="8667176at2"/>
<dbReference type="Proteomes" id="UP000217005">
    <property type="component" value="Unassembled WGS sequence"/>
</dbReference>
<comment type="caution">
    <text evidence="2">The sequence shown here is derived from an EMBL/GenBank/DDBJ whole genome shotgun (WGS) entry which is preliminary data.</text>
</comment>
<organism evidence="2 3">
    <name type="scientific">Bordetella genomosp. 1</name>
    <dbReference type="NCBI Taxonomy" id="1395607"/>
    <lineage>
        <taxon>Bacteria</taxon>
        <taxon>Pseudomonadati</taxon>
        <taxon>Pseudomonadota</taxon>
        <taxon>Betaproteobacteria</taxon>
        <taxon>Burkholderiales</taxon>
        <taxon>Alcaligenaceae</taxon>
        <taxon>Bordetella</taxon>
    </lineage>
</organism>
<accession>A0A261RW96</accession>
<gene>
    <name evidence="2" type="ORF">CEG14_23285</name>
</gene>
<dbReference type="AlphaFoldDB" id="A0A261RW96"/>
<dbReference type="RefSeq" id="WP_094828786.1">
    <property type="nucleotide sequence ID" value="NZ_NEVL01000006.1"/>
</dbReference>